<keyword evidence="2" id="KW-1185">Reference proteome</keyword>
<dbReference type="Proteomes" id="UP000059188">
    <property type="component" value="Unassembled WGS sequence"/>
</dbReference>
<dbReference type="OrthoDB" id="3262920at2759"/>
<protein>
    <submittedName>
        <fullName evidence="1">Uncharacterized protein</fullName>
    </submittedName>
</protein>
<accession>A0A0B7FFP6</accession>
<name>A0A0B7FFP6_THACB</name>
<dbReference type="SUPFAM" id="SSF56672">
    <property type="entry name" value="DNA/RNA polymerases"/>
    <property type="match status" value="1"/>
</dbReference>
<gene>
    <name evidence="1" type="ORF">RSOLAG1IB_11824</name>
</gene>
<organism evidence="1 2">
    <name type="scientific">Thanatephorus cucumeris (strain AG1-IB / isolate 7/3/14)</name>
    <name type="common">Lettuce bottom rot fungus</name>
    <name type="synonym">Rhizoctonia solani</name>
    <dbReference type="NCBI Taxonomy" id="1108050"/>
    <lineage>
        <taxon>Eukaryota</taxon>
        <taxon>Fungi</taxon>
        <taxon>Dikarya</taxon>
        <taxon>Basidiomycota</taxon>
        <taxon>Agaricomycotina</taxon>
        <taxon>Agaricomycetes</taxon>
        <taxon>Cantharellales</taxon>
        <taxon>Ceratobasidiaceae</taxon>
        <taxon>Rhizoctonia</taxon>
        <taxon>Rhizoctonia solani AG-1</taxon>
    </lineage>
</organism>
<dbReference type="InterPro" id="IPR043128">
    <property type="entry name" value="Rev_trsase/Diguanyl_cyclase"/>
</dbReference>
<proteinExistence type="predicted"/>
<dbReference type="AlphaFoldDB" id="A0A0B7FFP6"/>
<dbReference type="CDD" id="cd01647">
    <property type="entry name" value="RT_LTR"/>
    <property type="match status" value="1"/>
</dbReference>
<sequence length="84" mass="9511">MTNAKSVTLKEWLDAKLKAGKIRPSKSPISSPVMFIPKKDGSHRLVVDYRCLNNQTKKNVYPLPRPDDLMSKLQGAKIFTKLDL</sequence>
<dbReference type="InterPro" id="IPR053134">
    <property type="entry name" value="RNA-dir_DNA_polymerase"/>
</dbReference>
<evidence type="ECO:0000313" key="1">
    <source>
        <dbReference type="EMBL" id="CEL55012.1"/>
    </source>
</evidence>
<dbReference type="Gene3D" id="3.10.10.10">
    <property type="entry name" value="HIV Type 1 Reverse Transcriptase, subunit A, domain 1"/>
    <property type="match status" value="1"/>
</dbReference>
<dbReference type="PANTHER" id="PTHR24559:SF440">
    <property type="entry name" value="RIBONUCLEASE H"/>
    <property type="match status" value="1"/>
</dbReference>
<reference evidence="1 2" key="1">
    <citation type="submission" date="2014-11" db="EMBL/GenBank/DDBJ databases">
        <authorList>
            <person name="Wibberg Daniel"/>
        </authorList>
    </citation>
    <scope>NUCLEOTIDE SEQUENCE [LARGE SCALE GENOMIC DNA]</scope>
    <source>
        <strain evidence="1">Rhizoctonia solani AG1-IB 7/3/14</strain>
    </source>
</reference>
<dbReference type="Gene3D" id="3.30.70.270">
    <property type="match status" value="1"/>
</dbReference>
<dbReference type="InterPro" id="IPR043502">
    <property type="entry name" value="DNA/RNA_pol_sf"/>
</dbReference>
<dbReference type="EMBL" id="LN679293">
    <property type="protein sequence ID" value="CEL55012.1"/>
    <property type="molecule type" value="Genomic_DNA"/>
</dbReference>
<dbReference type="PANTHER" id="PTHR24559">
    <property type="entry name" value="TRANSPOSON TY3-I GAG-POL POLYPROTEIN"/>
    <property type="match status" value="1"/>
</dbReference>
<evidence type="ECO:0000313" key="2">
    <source>
        <dbReference type="Proteomes" id="UP000059188"/>
    </source>
</evidence>